<dbReference type="InterPro" id="IPR005123">
    <property type="entry name" value="Oxoglu/Fe-dep_dioxygenase_dom"/>
</dbReference>
<dbReference type="PANTHER" id="PTHR47990">
    <property type="entry name" value="2-OXOGLUTARATE (2OG) AND FE(II)-DEPENDENT OXYGENASE SUPERFAMILY PROTEIN-RELATED"/>
    <property type="match status" value="1"/>
</dbReference>
<accession>A0A0U9HJD0</accession>
<keyword evidence="3" id="KW-0223">Dioxygenase</keyword>
<gene>
    <name evidence="3" type="ORF">KFL_000900310</name>
</gene>
<dbReference type="GO" id="GO:0046872">
    <property type="term" value="F:metal ion binding"/>
    <property type="evidence" value="ECO:0007669"/>
    <property type="project" value="UniProtKB-KW"/>
</dbReference>
<evidence type="ECO:0000313" key="3">
    <source>
        <dbReference type="EMBL" id="GAQ81775.1"/>
    </source>
</evidence>
<dbReference type="InterPro" id="IPR044861">
    <property type="entry name" value="IPNS-like_FE2OG_OXY"/>
</dbReference>
<dbReference type="InterPro" id="IPR027443">
    <property type="entry name" value="IPNS-like_sf"/>
</dbReference>
<dbReference type="GO" id="GO:0051213">
    <property type="term" value="F:dioxygenase activity"/>
    <property type="evidence" value="ECO:0007669"/>
    <property type="project" value="UniProtKB-KW"/>
</dbReference>
<feature type="domain" description="Fe2OG dioxygenase" evidence="2">
    <location>
        <begin position="206"/>
        <end position="306"/>
    </location>
</feature>
<proteinExistence type="inferred from homology"/>
<dbReference type="InterPro" id="IPR050231">
    <property type="entry name" value="Iron_ascorbate_oxido_reductase"/>
</dbReference>
<dbReference type="FunFam" id="2.60.120.330:FF:000012">
    <property type="entry name" value="Gibberellin 20 oxidase 1"/>
    <property type="match status" value="1"/>
</dbReference>
<protein>
    <submittedName>
        <fullName evidence="3">2-oxoacid-dependent dioxygenase</fullName>
    </submittedName>
</protein>
<name>A0A0U9HJD0_KLENI</name>
<comment type="similarity">
    <text evidence="1">Belongs to the iron/ascorbate-dependent oxidoreductase family.</text>
</comment>
<dbReference type="Pfam" id="PF03171">
    <property type="entry name" value="2OG-FeII_Oxy"/>
    <property type="match status" value="1"/>
</dbReference>
<evidence type="ECO:0000256" key="1">
    <source>
        <dbReference type="RuleBase" id="RU003682"/>
    </source>
</evidence>
<dbReference type="PRINTS" id="PR00682">
    <property type="entry name" value="IPNSYNTHASE"/>
</dbReference>
<dbReference type="EMBL" id="DF237039">
    <property type="protein sequence ID" value="GAQ81775.1"/>
    <property type="molecule type" value="Genomic_DNA"/>
</dbReference>
<dbReference type="STRING" id="105231.A0A0U9HJD0"/>
<keyword evidence="1" id="KW-0408">Iron</keyword>
<organism evidence="3 4">
    <name type="scientific">Klebsormidium nitens</name>
    <name type="common">Green alga</name>
    <name type="synonym">Ulothrix nitens</name>
    <dbReference type="NCBI Taxonomy" id="105231"/>
    <lineage>
        <taxon>Eukaryota</taxon>
        <taxon>Viridiplantae</taxon>
        <taxon>Streptophyta</taxon>
        <taxon>Klebsormidiophyceae</taxon>
        <taxon>Klebsormidiales</taxon>
        <taxon>Klebsormidiaceae</taxon>
        <taxon>Klebsormidium</taxon>
    </lineage>
</organism>
<keyword evidence="1" id="KW-0479">Metal-binding</keyword>
<reference evidence="3 4" key="1">
    <citation type="journal article" date="2014" name="Nat. Commun.">
        <title>Klebsormidium flaccidum genome reveals primary factors for plant terrestrial adaptation.</title>
        <authorList>
            <person name="Hori K."/>
            <person name="Maruyama F."/>
            <person name="Fujisawa T."/>
            <person name="Togashi T."/>
            <person name="Yamamoto N."/>
            <person name="Seo M."/>
            <person name="Sato S."/>
            <person name="Yamada T."/>
            <person name="Mori H."/>
            <person name="Tajima N."/>
            <person name="Moriyama T."/>
            <person name="Ikeuchi M."/>
            <person name="Watanabe M."/>
            <person name="Wada H."/>
            <person name="Kobayashi K."/>
            <person name="Saito M."/>
            <person name="Masuda T."/>
            <person name="Sasaki-Sekimoto Y."/>
            <person name="Mashiguchi K."/>
            <person name="Awai K."/>
            <person name="Shimojima M."/>
            <person name="Masuda S."/>
            <person name="Iwai M."/>
            <person name="Nobusawa T."/>
            <person name="Narise T."/>
            <person name="Kondo S."/>
            <person name="Saito H."/>
            <person name="Sato R."/>
            <person name="Murakawa M."/>
            <person name="Ihara Y."/>
            <person name="Oshima-Yamada Y."/>
            <person name="Ohtaka K."/>
            <person name="Satoh M."/>
            <person name="Sonobe K."/>
            <person name="Ishii M."/>
            <person name="Ohtani R."/>
            <person name="Kanamori-Sato M."/>
            <person name="Honoki R."/>
            <person name="Miyazaki D."/>
            <person name="Mochizuki H."/>
            <person name="Umetsu J."/>
            <person name="Higashi K."/>
            <person name="Shibata D."/>
            <person name="Kamiya Y."/>
            <person name="Sato N."/>
            <person name="Nakamura Y."/>
            <person name="Tabata S."/>
            <person name="Ida S."/>
            <person name="Kurokawa K."/>
            <person name="Ohta H."/>
        </authorList>
    </citation>
    <scope>NUCLEOTIDE SEQUENCE [LARGE SCALE GENOMIC DNA]</scope>
    <source>
        <strain evidence="3 4">NIES-2285</strain>
    </source>
</reference>
<dbReference type="Pfam" id="PF14226">
    <property type="entry name" value="DIOX_N"/>
    <property type="match status" value="1"/>
</dbReference>
<evidence type="ECO:0000313" key="4">
    <source>
        <dbReference type="Proteomes" id="UP000054558"/>
    </source>
</evidence>
<dbReference type="InterPro" id="IPR026992">
    <property type="entry name" value="DIOX_N"/>
</dbReference>
<dbReference type="OrthoDB" id="288590at2759"/>
<dbReference type="Gene3D" id="2.60.120.330">
    <property type="entry name" value="B-lactam Antibiotic, Isopenicillin N Synthase, Chain"/>
    <property type="match status" value="1"/>
</dbReference>
<keyword evidence="4" id="KW-1185">Reference proteome</keyword>
<dbReference type="OMA" id="ARCPAHT"/>
<dbReference type="Proteomes" id="UP000054558">
    <property type="component" value="Unassembled WGS sequence"/>
</dbReference>
<sequence length="358" mass="40587">MGVQLPPSAEPAAIDSCFIIPEEHRPKTAHNEYISSRGEEVPVIDLEHLRSEDDGRRRRAIAAIGDACEHWGFFQVTNHGVPPALIDEVKAQARRFFELPLEEKRRVRRTFENVYGYYESELTKNVRDWKELFDYGPKPRPDLRDDAPENVTLDGHNQWPEAPPGFRATMENWFSAMERLGRDVLHGISASLGLPPTEFDPHYANHSSFVRLNYYRPCPNPALTLGVNRHYDAGALTIVGQDGEVGGLQVQKGGEWVGIEPRRDAFVINIGDMMQVWSNGKYKSPLHRVVVNESRARFSVPFFYNPAYSTDVAPVPQLLSAGQQPAYRPINWGDFRSKRAKGDYADFGEEVQIAHYAL</sequence>
<dbReference type="AlphaFoldDB" id="A0A0U9HJD0"/>
<dbReference type="SUPFAM" id="SSF51197">
    <property type="entry name" value="Clavaminate synthase-like"/>
    <property type="match status" value="1"/>
</dbReference>
<keyword evidence="1" id="KW-0560">Oxidoreductase</keyword>
<evidence type="ECO:0000259" key="2">
    <source>
        <dbReference type="PROSITE" id="PS51471"/>
    </source>
</evidence>
<dbReference type="PROSITE" id="PS51471">
    <property type="entry name" value="FE2OG_OXY"/>
    <property type="match status" value="1"/>
</dbReference>